<organism evidence="1 2">
    <name type="scientific">Halteria grandinella</name>
    <dbReference type="NCBI Taxonomy" id="5974"/>
    <lineage>
        <taxon>Eukaryota</taxon>
        <taxon>Sar</taxon>
        <taxon>Alveolata</taxon>
        <taxon>Ciliophora</taxon>
        <taxon>Intramacronucleata</taxon>
        <taxon>Spirotrichea</taxon>
        <taxon>Stichotrichia</taxon>
        <taxon>Sporadotrichida</taxon>
        <taxon>Halteriidae</taxon>
        <taxon>Halteria</taxon>
    </lineage>
</organism>
<evidence type="ECO:0000313" key="2">
    <source>
        <dbReference type="Proteomes" id="UP000785679"/>
    </source>
</evidence>
<proteinExistence type="predicted"/>
<protein>
    <submittedName>
        <fullName evidence="1">Uncharacterized protein</fullName>
    </submittedName>
</protein>
<dbReference type="Proteomes" id="UP000785679">
    <property type="component" value="Unassembled WGS sequence"/>
</dbReference>
<comment type="caution">
    <text evidence="1">The sequence shown here is derived from an EMBL/GenBank/DDBJ whole genome shotgun (WGS) entry which is preliminary data.</text>
</comment>
<accession>A0A8J8NLU6</accession>
<gene>
    <name evidence="1" type="ORF">FGO68_gene503</name>
</gene>
<dbReference type="AlphaFoldDB" id="A0A8J8NLU6"/>
<sequence length="83" mass="10563">MIPLHIFQDQDRRQYNLVVIMDINFQQKMQKYNKEQQQIQFNFSFIKLKVKQMELQGQQCYEDIMILRIYIERYHFYRNFIVY</sequence>
<keyword evidence="2" id="KW-1185">Reference proteome</keyword>
<evidence type="ECO:0000313" key="1">
    <source>
        <dbReference type="EMBL" id="TNV77641.1"/>
    </source>
</evidence>
<dbReference type="EMBL" id="RRYP01011577">
    <property type="protein sequence ID" value="TNV77641.1"/>
    <property type="molecule type" value="Genomic_DNA"/>
</dbReference>
<reference evidence="1" key="1">
    <citation type="submission" date="2019-06" db="EMBL/GenBank/DDBJ databases">
        <authorList>
            <person name="Zheng W."/>
        </authorList>
    </citation>
    <scope>NUCLEOTIDE SEQUENCE</scope>
    <source>
        <strain evidence="1">QDHG01</strain>
    </source>
</reference>
<name>A0A8J8NLU6_HALGN</name>